<gene>
    <name evidence="5" type="primary">gntR_2</name>
    <name evidence="5" type="ORF">CVS47_02816</name>
</gene>
<feature type="domain" description="HTH gntR-type" evidence="4">
    <location>
        <begin position="13"/>
        <end position="80"/>
    </location>
</feature>
<dbReference type="RefSeq" id="WP_127096633.1">
    <property type="nucleotide sequence ID" value="NZ_CP031423.1"/>
</dbReference>
<keyword evidence="6" id="KW-1185">Reference proteome</keyword>
<dbReference type="GO" id="GO:0003700">
    <property type="term" value="F:DNA-binding transcription factor activity"/>
    <property type="evidence" value="ECO:0007669"/>
    <property type="project" value="InterPro"/>
</dbReference>
<dbReference type="Gene3D" id="1.20.120.530">
    <property type="entry name" value="GntR ligand-binding domain-like"/>
    <property type="match status" value="1"/>
</dbReference>
<dbReference type="PRINTS" id="PR00035">
    <property type="entry name" value="HTHGNTR"/>
</dbReference>
<protein>
    <submittedName>
        <fullName evidence="5">Putative D-xylose utilization operon transcriptional repressor</fullName>
    </submittedName>
</protein>
<dbReference type="InterPro" id="IPR000524">
    <property type="entry name" value="Tscrpt_reg_HTH_GntR"/>
</dbReference>
<dbReference type="EMBL" id="CP031423">
    <property type="protein sequence ID" value="AZS38165.1"/>
    <property type="molecule type" value="Genomic_DNA"/>
</dbReference>
<dbReference type="PANTHER" id="PTHR43537">
    <property type="entry name" value="TRANSCRIPTIONAL REGULATOR, GNTR FAMILY"/>
    <property type="match status" value="1"/>
</dbReference>
<dbReference type="Proteomes" id="UP000276888">
    <property type="component" value="Chromosome"/>
</dbReference>
<organism evidence="5 6">
    <name type="scientific">Microbacterium lemovicicum</name>
    <dbReference type="NCBI Taxonomy" id="1072463"/>
    <lineage>
        <taxon>Bacteria</taxon>
        <taxon>Bacillati</taxon>
        <taxon>Actinomycetota</taxon>
        <taxon>Actinomycetes</taxon>
        <taxon>Micrococcales</taxon>
        <taxon>Microbacteriaceae</taxon>
        <taxon>Microbacterium</taxon>
    </lineage>
</organism>
<dbReference type="SMART" id="SM00895">
    <property type="entry name" value="FCD"/>
    <property type="match status" value="1"/>
</dbReference>
<dbReference type="InterPro" id="IPR036388">
    <property type="entry name" value="WH-like_DNA-bd_sf"/>
</dbReference>
<dbReference type="PANTHER" id="PTHR43537:SF5">
    <property type="entry name" value="UXU OPERON TRANSCRIPTIONAL REGULATOR"/>
    <property type="match status" value="1"/>
</dbReference>
<evidence type="ECO:0000256" key="1">
    <source>
        <dbReference type="ARBA" id="ARBA00023015"/>
    </source>
</evidence>
<evidence type="ECO:0000313" key="6">
    <source>
        <dbReference type="Proteomes" id="UP000276888"/>
    </source>
</evidence>
<dbReference type="InterPro" id="IPR036390">
    <property type="entry name" value="WH_DNA-bd_sf"/>
</dbReference>
<dbReference type="OrthoDB" id="9816161at2"/>
<evidence type="ECO:0000259" key="4">
    <source>
        <dbReference type="PROSITE" id="PS50949"/>
    </source>
</evidence>
<evidence type="ECO:0000313" key="5">
    <source>
        <dbReference type="EMBL" id="AZS38165.1"/>
    </source>
</evidence>
<dbReference type="SMART" id="SM00345">
    <property type="entry name" value="HTH_GNTR"/>
    <property type="match status" value="1"/>
</dbReference>
<dbReference type="KEGG" id="mlv:CVS47_02816"/>
<proteinExistence type="predicted"/>
<dbReference type="Gene3D" id="1.10.10.10">
    <property type="entry name" value="Winged helix-like DNA-binding domain superfamily/Winged helix DNA-binding domain"/>
    <property type="match status" value="1"/>
</dbReference>
<accession>A0A3Q9J1U4</accession>
<evidence type="ECO:0000256" key="3">
    <source>
        <dbReference type="ARBA" id="ARBA00023163"/>
    </source>
</evidence>
<dbReference type="InterPro" id="IPR011711">
    <property type="entry name" value="GntR_C"/>
</dbReference>
<dbReference type="GO" id="GO:0003677">
    <property type="term" value="F:DNA binding"/>
    <property type="evidence" value="ECO:0007669"/>
    <property type="project" value="UniProtKB-KW"/>
</dbReference>
<dbReference type="PROSITE" id="PS50949">
    <property type="entry name" value="HTH_GNTR"/>
    <property type="match status" value="1"/>
</dbReference>
<dbReference type="Pfam" id="PF00392">
    <property type="entry name" value="GntR"/>
    <property type="match status" value="1"/>
</dbReference>
<name>A0A3Q9J1U4_9MICO</name>
<dbReference type="AlphaFoldDB" id="A0A3Q9J1U4"/>
<evidence type="ECO:0000256" key="2">
    <source>
        <dbReference type="ARBA" id="ARBA00023125"/>
    </source>
</evidence>
<dbReference type="SUPFAM" id="SSF48008">
    <property type="entry name" value="GntR ligand-binding domain-like"/>
    <property type="match status" value="1"/>
</dbReference>
<dbReference type="SUPFAM" id="SSF46785">
    <property type="entry name" value="Winged helix' DNA-binding domain"/>
    <property type="match status" value="1"/>
</dbReference>
<reference evidence="5 6" key="1">
    <citation type="submission" date="2018-08" db="EMBL/GenBank/DDBJ databases">
        <title>Microbacterium lemovicicum sp. nov., a bacterium isolated from a natural uranium-rich soil.</title>
        <authorList>
            <person name="ORTET P."/>
        </authorList>
    </citation>
    <scope>NUCLEOTIDE SEQUENCE [LARGE SCALE GENOMIC DNA]</scope>
    <source>
        <strain evidence="5 6">Viu22</strain>
    </source>
</reference>
<keyword evidence="2" id="KW-0238">DNA-binding</keyword>
<keyword evidence="3" id="KW-0804">Transcription</keyword>
<sequence>MTDQPAILGLQRTTLRMQAVDALRRAITTGELPPGSHVSEIEMSARLAISRGTLREAMRTLQLEGLLTEGSRGRLLVRQMNQDELLDLFRVRGALEALAARMICEHDDRAVAVARLRAAVERMDGAGSLSDRMQTDLDFHRLLCELSGSSTLARAWGSLEGSIVMSITHSGIERALRNMDVTRHMEIVDAIATGDATIATATVENHMHLAADTLIS</sequence>
<dbReference type="Pfam" id="PF07729">
    <property type="entry name" value="FCD"/>
    <property type="match status" value="1"/>
</dbReference>
<keyword evidence="1" id="KW-0805">Transcription regulation</keyword>
<dbReference type="CDD" id="cd07377">
    <property type="entry name" value="WHTH_GntR"/>
    <property type="match status" value="1"/>
</dbReference>
<dbReference type="InterPro" id="IPR008920">
    <property type="entry name" value="TF_FadR/GntR_C"/>
</dbReference>